<organism evidence="2 3">
    <name type="scientific">Acetobacterium paludosum</name>
    <dbReference type="NCBI Taxonomy" id="52693"/>
    <lineage>
        <taxon>Bacteria</taxon>
        <taxon>Bacillati</taxon>
        <taxon>Bacillota</taxon>
        <taxon>Clostridia</taxon>
        <taxon>Eubacteriales</taxon>
        <taxon>Eubacteriaceae</taxon>
        <taxon>Acetobacterium</taxon>
    </lineage>
</organism>
<keyword evidence="2" id="KW-0808">Transferase</keyword>
<evidence type="ECO:0000313" key="3">
    <source>
        <dbReference type="Proteomes" id="UP000616595"/>
    </source>
</evidence>
<comment type="caution">
    <text evidence="2">The sequence shown here is derived from an EMBL/GenBank/DDBJ whole genome shotgun (WGS) entry which is preliminary data.</text>
</comment>
<evidence type="ECO:0000259" key="1">
    <source>
        <dbReference type="Pfam" id="PF13847"/>
    </source>
</evidence>
<dbReference type="SUPFAM" id="SSF53335">
    <property type="entry name" value="S-adenosyl-L-methionine-dependent methyltransferases"/>
    <property type="match status" value="1"/>
</dbReference>
<name>A0A923KPJ3_9FIRM</name>
<sequence>MNNCQPTNAYFGNVAYQWDILCRHNSEKISTILGLANIKDNSRILDIATGTGILIPHLLNYEPAEIIAIDLSELMIRQARKNFKQSKVKFKDANFYQYNQTGFDFAIVYNAYPHFADKDEFARQLSACLNSGGRFMIAHSESKDSFNARRSEERVRKMTSSLNDAVTESKHFNTLFDIDIRADGDELYIISGIKL</sequence>
<reference evidence="2" key="2">
    <citation type="submission" date="2020-10" db="EMBL/GenBank/DDBJ databases">
        <title>Comparative genomics of the Acetobacterium genus.</title>
        <authorList>
            <person name="Marshall C."/>
            <person name="May H."/>
            <person name="Norman S."/>
        </authorList>
    </citation>
    <scope>NUCLEOTIDE SEQUENCE</scope>
    <source>
        <strain evidence="2">DER-2019</strain>
    </source>
</reference>
<dbReference type="InterPro" id="IPR025714">
    <property type="entry name" value="Methyltranfer_dom"/>
</dbReference>
<keyword evidence="3" id="KW-1185">Reference proteome</keyword>
<dbReference type="Proteomes" id="UP000616595">
    <property type="component" value="Unassembled WGS sequence"/>
</dbReference>
<dbReference type="AlphaFoldDB" id="A0A923KPJ3"/>
<reference evidence="2" key="1">
    <citation type="submission" date="2019-10" db="EMBL/GenBank/DDBJ databases">
        <authorList>
            <person name="Ross D.E."/>
            <person name="Gulliver D."/>
        </authorList>
    </citation>
    <scope>NUCLEOTIDE SEQUENCE</scope>
    <source>
        <strain evidence="2">DER-2019</strain>
    </source>
</reference>
<keyword evidence="2" id="KW-0489">Methyltransferase</keyword>
<dbReference type="EMBL" id="WJBD01000007">
    <property type="protein sequence ID" value="MBC3888199.1"/>
    <property type="molecule type" value="Genomic_DNA"/>
</dbReference>
<feature type="domain" description="Methyltransferase" evidence="1">
    <location>
        <begin position="38"/>
        <end position="158"/>
    </location>
</feature>
<accession>A0A923KPJ3</accession>
<dbReference type="InterPro" id="IPR029063">
    <property type="entry name" value="SAM-dependent_MTases_sf"/>
</dbReference>
<dbReference type="Pfam" id="PF13847">
    <property type="entry name" value="Methyltransf_31"/>
    <property type="match status" value="1"/>
</dbReference>
<dbReference type="CDD" id="cd02440">
    <property type="entry name" value="AdoMet_MTases"/>
    <property type="match status" value="1"/>
</dbReference>
<dbReference type="PANTHER" id="PTHR43861">
    <property type="entry name" value="TRANS-ACONITATE 2-METHYLTRANSFERASE-RELATED"/>
    <property type="match status" value="1"/>
</dbReference>
<dbReference type="GO" id="GO:0032259">
    <property type="term" value="P:methylation"/>
    <property type="evidence" value="ECO:0007669"/>
    <property type="project" value="UniProtKB-KW"/>
</dbReference>
<protein>
    <submittedName>
        <fullName evidence="2">Methyltransferase domain-containing protein</fullName>
    </submittedName>
</protein>
<proteinExistence type="predicted"/>
<gene>
    <name evidence="2" type="ORF">GH810_07745</name>
</gene>
<dbReference type="GO" id="GO:0008168">
    <property type="term" value="F:methyltransferase activity"/>
    <property type="evidence" value="ECO:0007669"/>
    <property type="project" value="UniProtKB-KW"/>
</dbReference>
<dbReference type="RefSeq" id="WP_148567535.1">
    <property type="nucleotide sequence ID" value="NZ_RXYA01000010.1"/>
</dbReference>
<dbReference type="OrthoDB" id="9804312at2"/>
<dbReference type="Gene3D" id="3.40.50.150">
    <property type="entry name" value="Vaccinia Virus protein VP39"/>
    <property type="match status" value="1"/>
</dbReference>
<evidence type="ECO:0000313" key="2">
    <source>
        <dbReference type="EMBL" id="MBC3888199.1"/>
    </source>
</evidence>